<organism evidence="4 5">
    <name type="scientific">Pyruvatibacter mobilis</name>
    <dbReference type="NCBI Taxonomy" id="1712261"/>
    <lineage>
        <taxon>Bacteria</taxon>
        <taxon>Pseudomonadati</taxon>
        <taxon>Pseudomonadota</taxon>
        <taxon>Alphaproteobacteria</taxon>
        <taxon>Hyphomicrobiales</taxon>
        <taxon>Parvibaculaceae</taxon>
        <taxon>Pyruvatibacter</taxon>
    </lineage>
</organism>
<name>A0A845QD26_9HYPH</name>
<evidence type="ECO:0000256" key="2">
    <source>
        <dbReference type="SAM" id="MobiDB-lite"/>
    </source>
</evidence>
<keyword evidence="5" id="KW-1185">Reference proteome</keyword>
<protein>
    <submittedName>
        <fullName evidence="4">Alpha/beta fold hydrolase</fullName>
    </submittedName>
</protein>
<dbReference type="Gene3D" id="3.40.50.1820">
    <property type="entry name" value="alpha/beta hydrolase"/>
    <property type="match status" value="1"/>
</dbReference>
<dbReference type="SUPFAM" id="SSF53474">
    <property type="entry name" value="alpha/beta-Hydrolases"/>
    <property type="match status" value="1"/>
</dbReference>
<dbReference type="AlphaFoldDB" id="A0A845QD26"/>
<dbReference type="Pfam" id="PF12697">
    <property type="entry name" value="Abhydrolase_6"/>
    <property type="match status" value="1"/>
</dbReference>
<dbReference type="PRINTS" id="PR00412">
    <property type="entry name" value="EPOXHYDRLASE"/>
</dbReference>
<evidence type="ECO:0000313" key="5">
    <source>
        <dbReference type="Proteomes" id="UP000470384"/>
    </source>
</evidence>
<dbReference type="PANTHER" id="PTHR43329">
    <property type="entry name" value="EPOXIDE HYDROLASE"/>
    <property type="match status" value="1"/>
</dbReference>
<feature type="region of interest" description="Disordered" evidence="2">
    <location>
        <begin position="320"/>
        <end position="340"/>
    </location>
</feature>
<dbReference type="GeneID" id="300655487"/>
<comment type="caution">
    <text evidence="4">The sequence shown here is derived from an EMBL/GenBank/DDBJ whole genome shotgun (WGS) entry which is preliminary data.</text>
</comment>
<proteinExistence type="predicted"/>
<dbReference type="InterPro" id="IPR000639">
    <property type="entry name" value="Epox_hydrolase-like"/>
</dbReference>
<dbReference type="GO" id="GO:0016787">
    <property type="term" value="F:hydrolase activity"/>
    <property type="evidence" value="ECO:0007669"/>
    <property type="project" value="UniProtKB-KW"/>
</dbReference>
<dbReference type="RefSeq" id="WP_160588423.1">
    <property type="nucleotide sequence ID" value="NZ_BMHN01000001.1"/>
</dbReference>
<keyword evidence="1 4" id="KW-0378">Hydrolase</keyword>
<reference evidence="4 5" key="1">
    <citation type="journal article" date="2016" name="Int. J. Syst. Evol. Microbiol.">
        <title>Pyruvatibacter mobilis gen. nov., sp. nov., a marine bacterium from the culture broth of Picochlorum sp. 122.</title>
        <authorList>
            <person name="Wang G."/>
            <person name="Tang M."/>
            <person name="Wu H."/>
            <person name="Dai S."/>
            <person name="Li T."/>
            <person name="Chen C."/>
            <person name="He H."/>
            <person name="Fan J."/>
            <person name="Xiang W."/>
            <person name="Li X."/>
        </authorList>
    </citation>
    <scope>NUCLEOTIDE SEQUENCE [LARGE SCALE GENOMIC DNA]</scope>
    <source>
        <strain evidence="4 5">GYP-11</strain>
    </source>
</reference>
<dbReference type="InterPro" id="IPR029058">
    <property type="entry name" value="AB_hydrolase_fold"/>
</dbReference>
<accession>A0A845QD26</accession>
<evidence type="ECO:0000259" key="3">
    <source>
        <dbReference type="Pfam" id="PF12697"/>
    </source>
</evidence>
<dbReference type="EMBL" id="WXYQ01000007">
    <property type="protein sequence ID" value="NBG96337.1"/>
    <property type="molecule type" value="Genomic_DNA"/>
</dbReference>
<evidence type="ECO:0000256" key="1">
    <source>
        <dbReference type="ARBA" id="ARBA00022801"/>
    </source>
</evidence>
<evidence type="ECO:0000313" key="4">
    <source>
        <dbReference type="EMBL" id="NBG96337.1"/>
    </source>
</evidence>
<dbReference type="Proteomes" id="UP000470384">
    <property type="component" value="Unassembled WGS sequence"/>
</dbReference>
<sequence length="340" mass="37841">MVPGTQTKFIAANGLTFETAVAEPTGPEQAGPDGAGPDGAGGPRKLALLLHGFPELNYSWRHQIRTFTDQGYTVWAPNLRGYGMTTRPLGMSAYSLDRLVEDVAGLIDEAKAQGIADEVCLVAHDWGGIIAWSFMLGAVRPVDRFIVMNLPHPTRFVEEFRTWKQFKRSWYTLFFQIPWLPEKLLGANGAEGIGKAFANMAVDKSRFPDFVLATYREAAQRPGALTAMVNYYRAAMRRRTPYHDLWADPPVIETPTLMVWGEEDTALCVETTERTEPLMRDFTLRRLPGVSHWVQQEAPEAVNAMVAAWLAGRDVPQAGNLKDLPRLPEQSVHVTSSDGR</sequence>
<dbReference type="InterPro" id="IPR000073">
    <property type="entry name" value="AB_hydrolase_1"/>
</dbReference>
<gene>
    <name evidence="4" type="ORF">GTQ45_11390</name>
</gene>
<feature type="domain" description="AB hydrolase-1" evidence="3">
    <location>
        <begin position="48"/>
        <end position="304"/>
    </location>
</feature>
<dbReference type="OrthoDB" id="9804723at2"/>